<comment type="caution">
    <text evidence="3">The sequence shown here is derived from an EMBL/GenBank/DDBJ whole genome shotgun (WGS) entry which is preliminary data.</text>
</comment>
<feature type="transmembrane region" description="Helical" evidence="1">
    <location>
        <begin position="51"/>
        <end position="76"/>
    </location>
</feature>
<evidence type="ECO:0000256" key="1">
    <source>
        <dbReference type="SAM" id="Phobius"/>
    </source>
</evidence>
<feature type="domain" description="Glycosyltransferase RgtA/B/C/D-like" evidence="2">
    <location>
        <begin position="73"/>
        <end position="227"/>
    </location>
</feature>
<dbReference type="RefSeq" id="WP_084270733.1">
    <property type="nucleotide sequence ID" value="NZ_LWMW01000101.1"/>
</dbReference>
<dbReference type="STRING" id="47311.MBCUT_11270"/>
<feature type="transmembrane region" description="Helical" evidence="1">
    <location>
        <begin position="326"/>
        <end position="344"/>
    </location>
</feature>
<dbReference type="EMBL" id="LWMW01000101">
    <property type="protein sequence ID" value="KZX16046.1"/>
    <property type="molecule type" value="Genomic_DNA"/>
</dbReference>
<keyword evidence="1" id="KW-0472">Membrane</keyword>
<feature type="transmembrane region" description="Helical" evidence="1">
    <location>
        <begin position="21"/>
        <end position="39"/>
    </location>
</feature>
<dbReference type="InterPro" id="IPR038731">
    <property type="entry name" value="RgtA/B/C-like"/>
</dbReference>
<feature type="transmembrane region" description="Helical" evidence="1">
    <location>
        <begin position="207"/>
        <end position="229"/>
    </location>
</feature>
<dbReference type="OrthoDB" id="71427at2157"/>
<name>A0A166DX76_9EURY</name>
<feature type="transmembrane region" description="Helical" evidence="1">
    <location>
        <begin position="436"/>
        <end position="459"/>
    </location>
</feature>
<feature type="transmembrane region" description="Helical" evidence="1">
    <location>
        <begin position="164"/>
        <end position="195"/>
    </location>
</feature>
<keyword evidence="4" id="KW-1185">Reference proteome</keyword>
<sequence length="570" mass="66494">MSRVNPLLNFAEKLRMRHYSIFILIYALIFVSFLIYFNSKYGVIYDDTFSYLNNALVLSGIVDGINYSISPLIPFLTSIGFRFYVGEIVFFIVLGMFFIFGLYGMFLLLSLRFNKNISFFGMILFSLLNIVFPWTIIGIDIASVSLSIWTIVLVFYGLRGNSHLLYLVFPIGALAVLARYTAVFLIIPLLFIFLAHLMENGIKRYEIIKTFIGILLGLLIIAPFLYHFFIDFKNPFPFLQIAKQATFSTSMGTEDPVDISDKFYYIKNIPKYISSQSKNYFDIMHPSHSNTNLIAYLVLLISSIGLLNYIKKLYSHIKNYKKTNSRLKFALLILVTIVFIVSLFSDVFLFVLPVTFLFVLTLYYFLKDYNLKFLTIDLTMLLYFLIFLLFQSFMGFKVDRYFITVIPAFVYILILGIQYFASLFNNLFSNKLTKKVLPTIIFGFLTILMLTSFIGIYSLDLDVPVNNNIKKASKFLKVYDSNYSSKVIYSNYKEPFLWYLKTKIISGYKNSSSFKELSSDELISKNASYYIRYNSSFRNKLYYEKNNSTFNLEDFKIIYNKNNIIIYEYK</sequence>
<feature type="transmembrane region" description="Helical" evidence="1">
    <location>
        <begin position="402"/>
        <end position="424"/>
    </location>
</feature>
<reference evidence="3 4" key="1">
    <citation type="submission" date="2016-04" db="EMBL/GenBank/DDBJ databases">
        <title>Genome sequence of Methanobrevibacter cuticularis DSM 11139.</title>
        <authorList>
            <person name="Poehlein A."/>
            <person name="Seedorf H."/>
            <person name="Daniel R."/>
        </authorList>
    </citation>
    <scope>NUCLEOTIDE SEQUENCE [LARGE SCALE GENOMIC DNA]</scope>
    <source>
        <strain evidence="3 4">DSM 11139</strain>
    </source>
</reference>
<evidence type="ECO:0000313" key="3">
    <source>
        <dbReference type="EMBL" id="KZX16046.1"/>
    </source>
</evidence>
<keyword evidence="1" id="KW-0812">Transmembrane</keyword>
<keyword evidence="1" id="KW-1133">Transmembrane helix</keyword>
<dbReference type="AlphaFoldDB" id="A0A166DX76"/>
<gene>
    <name evidence="3" type="ORF">MBCUT_11270</name>
</gene>
<evidence type="ECO:0000259" key="2">
    <source>
        <dbReference type="Pfam" id="PF13231"/>
    </source>
</evidence>
<organism evidence="3 4">
    <name type="scientific">Methanobrevibacter cuticularis</name>
    <dbReference type="NCBI Taxonomy" id="47311"/>
    <lineage>
        <taxon>Archaea</taxon>
        <taxon>Methanobacteriati</taxon>
        <taxon>Methanobacteriota</taxon>
        <taxon>Methanomada group</taxon>
        <taxon>Methanobacteria</taxon>
        <taxon>Methanobacteriales</taxon>
        <taxon>Methanobacteriaceae</taxon>
        <taxon>Methanobrevibacter</taxon>
    </lineage>
</organism>
<proteinExistence type="predicted"/>
<protein>
    <recommendedName>
        <fullName evidence="2">Glycosyltransferase RgtA/B/C/D-like domain-containing protein</fullName>
    </recommendedName>
</protein>
<feature type="transmembrane region" description="Helical" evidence="1">
    <location>
        <begin position="378"/>
        <end position="396"/>
    </location>
</feature>
<dbReference type="Pfam" id="PF13231">
    <property type="entry name" value="PMT_2"/>
    <property type="match status" value="1"/>
</dbReference>
<dbReference type="Proteomes" id="UP000077275">
    <property type="component" value="Unassembled WGS sequence"/>
</dbReference>
<accession>A0A166DX76</accession>
<feature type="transmembrane region" description="Helical" evidence="1">
    <location>
        <begin position="293"/>
        <end position="314"/>
    </location>
</feature>
<dbReference type="PATRIC" id="fig|47311.3.peg.1239"/>
<feature type="transmembrane region" description="Helical" evidence="1">
    <location>
        <begin position="117"/>
        <end position="134"/>
    </location>
</feature>
<feature type="transmembrane region" description="Helical" evidence="1">
    <location>
        <begin position="88"/>
        <end position="111"/>
    </location>
</feature>
<evidence type="ECO:0000313" key="4">
    <source>
        <dbReference type="Proteomes" id="UP000077275"/>
    </source>
</evidence>